<evidence type="ECO:0000313" key="4">
    <source>
        <dbReference type="EMBL" id="WNF32199.1"/>
    </source>
</evidence>
<dbReference type="SUPFAM" id="SSF53335">
    <property type="entry name" value="S-adenosyl-L-methionine-dependent methyltransferases"/>
    <property type="match status" value="1"/>
</dbReference>
<dbReference type="EMBL" id="CP134501">
    <property type="protein sequence ID" value="WNF32199.1"/>
    <property type="molecule type" value="Genomic_DNA"/>
</dbReference>
<reference evidence="4 5" key="1">
    <citation type="submission" date="2023-09" db="EMBL/GenBank/DDBJ databases">
        <title>Different Types of Thermotolerant Ring-Cleaving Dioxygenases derived from Aeribacillus composti HB-1 applied for multiple aromatic hydrocarbons removal.</title>
        <authorList>
            <person name="Cao L."/>
            <person name="Li M."/>
            <person name="Ma T."/>
        </authorList>
    </citation>
    <scope>NUCLEOTIDE SEQUENCE [LARGE SCALE GENOMIC DNA]</scope>
    <source>
        <strain evidence="4 5">HB-1</strain>
    </source>
</reference>
<dbReference type="RefSeq" id="WP_235600443.1">
    <property type="nucleotide sequence ID" value="NZ_CP134501.1"/>
</dbReference>
<evidence type="ECO:0000256" key="2">
    <source>
        <dbReference type="ARBA" id="ARBA00022679"/>
    </source>
</evidence>
<keyword evidence="5" id="KW-1185">Reference proteome</keyword>
<dbReference type="Proteomes" id="UP001303701">
    <property type="component" value="Chromosome"/>
</dbReference>
<name>A0ABY9W7R8_9BACI</name>
<evidence type="ECO:0000256" key="1">
    <source>
        <dbReference type="ARBA" id="ARBA00022603"/>
    </source>
</evidence>
<dbReference type="GeneID" id="301126915"/>
<dbReference type="CDD" id="cd02440">
    <property type="entry name" value="AdoMet_MTases"/>
    <property type="match status" value="1"/>
</dbReference>
<dbReference type="PANTHER" id="PTHR43861">
    <property type="entry name" value="TRANS-ACONITATE 2-METHYLTRANSFERASE-RELATED"/>
    <property type="match status" value="1"/>
</dbReference>
<gene>
    <name evidence="4" type="ORF">RI196_13045</name>
</gene>
<dbReference type="GO" id="GO:0032259">
    <property type="term" value="P:methylation"/>
    <property type="evidence" value="ECO:0007669"/>
    <property type="project" value="UniProtKB-KW"/>
</dbReference>
<dbReference type="GO" id="GO:0008168">
    <property type="term" value="F:methyltransferase activity"/>
    <property type="evidence" value="ECO:0007669"/>
    <property type="project" value="UniProtKB-KW"/>
</dbReference>
<organism evidence="4 5">
    <name type="scientific">Aeribacillus composti</name>
    <dbReference type="NCBI Taxonomy" id="1868734"/>
    <lineage>
        <taxon>Bacteria</taxon>
        <taxon>Bacillati</taxon>
        <taxon>Bacillota</taxon>
        <taxon>Bacilli</taxon>
        <taxon>Bacillales</taxon>
        <taxon>Bacillaceae</taxon>
        <taxon>Aeribacillus</taxon>
    </lineage>
</organism>
<keyword evidence="1 4" id="KW-0489">Methyltransferase</keyword>
<dbReference type="Gene3D" id="3.40.50.150">
    <property type="entry name" value="Vaccinia Virus protein VP39"/>
    <property type="match status" value="1"/>
</dbReference>
<dbReference type="InterPro" id="IPR029063">
    <property type="entry name" value="SAM-dependent_MTases_sf"/>
</dbReference>
<dbReference type="Pfam" id="PF13649">
    <property type="entry name" value="Methyltransf_25"/>
    <property type="match status" value="1"/>
</dbReference>
<proteinExistence type="predicted"/>
<dbReference type="PANTHER" id="PTHR43861:SF1">
    <property type="entry name" value="TRANS-ACONITATE 2-METHYLTRANSFERASE"/>
    <property type="match status" value="1"/>
</dbReference>
<feature type="domain" description="Methyltransferase" evidence="3">
    <location>
        <begin position="43"/>
        <end position="138"/>
    </location>
</feature>
<keyword evidence="2 4" id="KW-0808">Transferase</keyword>
<dbReference type="Gene3D" id="2.20.25.110">
    <property type="entry name" value="S-adenosyl-L-methionine-dependent methyltransferases"/>
    <property type="match status" value="1"/>
</dbReference>
<evidence type="ECO:0000259" key="3">
    <source>
        <dbReference type="Pfam" id="PF13649"/>
    </source>
</evidence>
<protein>
    <submittedName>
        <fullName evidence="4">Class I SAM-dependent methyltransferase</fullName>
        <ecNumber evidence="4">2.1.1.-</ecNumber>
    </submittedName>
</protein>
<dbReference type="InterPro" id="IPR041698">
    <property type="entry name" value="Methyltransf_25"/>
</dbReference>
<sequence>MVSLIYKHFASVYDRLMKDVPYDEWAQFLHQAIQRYGNGGNRVLDLACGTGEISYRMAELGYELTGVDLSGEMLAVAQEKMMKKGFDALFIEQDMRELKGYKPFDAVLLNCDSINYLLKEEDVVKTFQAVYDHLNRNGLFLFDAHSVHKMEKIFKHAVFADNDEDVSYIWKCFDGEYPNSVIHELTFFVNNGTDYVRLDEDHYQRTFSISEYRHMLEKCGFTIVDITDGIFQSPDIEQAERIFYIAKKS</sequence>
<dbReference type="EC" id="2.1.1.-" evidence="4"/>
<accession>A0ABY9W7R8</accession>
<evidence type="ECO:0000313" key="5">
    <source>
        <dbReference type="Proteomes" id="UP001303701"/>
    </source>
</evidence>